<feature type="region of interest" description="Disordered" evidence="1">
    <location>
        <begin position="146"/>
        <end position="174"/>
    </location>
</feature>
<dbReference type="EMBL" id="LR787150">
    <property type="protein sequence ID" value="CAB3263012.1"/>
    <property type="molecule type" value="mRNA"/>
</dbReference>
<evidence type="ECO:0000256" key="1">
    <source>
        <dbReference type="SAM" id="MobiDB-lite"/>
    </source>
</evidence>
<keyword evidence="2" id="KW-1133">Transmembrane helix</keyword>
<name>A0A6F9DHW7_9ASCI</name>
<sequence length="275" mass="30119">MSSLQETKCFPYILAVAVLSTVLSLVILSAGIAFLTWKFRKTQSKRRASKHEGMVTIGRARRTTRNKDNNNFCNNNMRPNVAGNANTCPVVIPSIQITSNIPDDQDSKNSNRDLIYAHIRGAKSRGANTSATKANCSKPSGDYADLFDPNATKQRPINASTPFQVSSGVSSQQERTYISPVQYGNKRIRKLDDAPNDSSEVFDNESRPGMRFRIASAFRSIPSRISSTVSAIGNNLTTATPANSPRMTSSQNDAIYLSFQDVSGSNRDVPQSTKE</sequence>
<keyword evidence="2" id="KW-0472">Membrane</keyword>
<evidence type="ECO:0000256" key="2">
    <source>
        <dbReference type="SAM" id="Phobius"/>
    </source>
</evidence>
<protein>
    <submittedName>
        <fullName evidence="3">Uncharacterized protein LOC100186634</fullName>
    </submittedName>
</protein>
<keyword evidence="2" id="KW-0812">Transmembrane</keyword>
<accession>A0A6F9DHW7</accession>
<proteinExistence type="evidence at transcript level"/>
<gene>
    <name evidence="3" type="primary">LOC100186634</name>
</gene>
<dbReference type="AlphaFoldDB" id="A0A6F9DHW7"/>
<organism evidence="3">
    <name type="scientific">Phallusia mammillata</name>
    <dbReference type="NCBI Taxonomy" id="59560"/>
    <lineage>
        <taxon>Eukaryota</taxon>
        <taxon>Metazoa</taxon>
        <taxon>Chordata</taxon>
        <taxon>Tunicata</taxon>
        <taxon>Ascidiacea</taxon>
        <taxon>Phlebobranchia</taxon>
        <taxon>Ascidiidae</taxon>
        <taxon>Phallusia</taxon>
    </lineage>
</organism>
<feature type="compositionally biased region" description="Polar residues" evidence="1">
    <location>
        <begin position="151"/>
        <end position="174"/>
    </location>
</feature>
<feature type="transmembrane region" description="Helical" evidence="2">
    <location>
        <begin position="12"/>
        <end position="37"/>
    </location>
</feature>
<reference evidence="3" key="1">
    <citation type="submission" date="2020-04" db="EMBL/GenBank/DDBJ databases">
        <authorList>
            <person name="Neveu A P."/>
        </authorList>
    </citation>
    <scope>NUCLEOTIDE SEQUENCE</scope>
    <source>
        <tissue evidence="3">Whole embryo</tissue>
    </source>
</reference>
<evidence type="ECO:0000313" key="3">
    <source>
        <dbReference type="EMBL" id="CAB3263012.1"/>
    </source>
</evidence>